<dbReference type="SUPFAM" id="SSF57667">
    <property type="entry name" value="beta-beta-alpha zinc fingers"/>
    <property type="match status" value="6"/>
</dbReference>
<dbReference type="PROSITE" id="PS50157">
    <property type="entry name" value="ZINC_FINGER_C2H2_2"/>
    <property type="match status" value="12"/>
</dbReference>
<feature type="domain" description="C2H2-type" evidence="6">
    <location>
        <begin position="95"/>
        <end position="123"/>
    </location>
</feature>
<dbReference type="Gene3D" id="3.30.160.60">
    <property type="entry name" value="Classic Zinc Finger"/>
    <property type="match status" value="8"/>
</dbReference>
<feature type="domain" description="C2H2-type" evidence="6">
    <location>
        <begin position="476"/>
        <end position="503"/>
    </location>
</feature>
<dbReference type="PANTHER" id="PTHR24379">
    <property type="entry name" value="KRAB AND ZINC FINGER DOMAIN-CONTAINING"/>
    <property type="match status" value="1"/>
</dbReference>
<dbReference type="GO" id="GO:0000981">
    <property type="term" value="F:DNA-binding transcription factor activity, RNA polymerase II-specific"/>
    <property type="evidence" value="ECO:0007669"/>
    <property type="project" value="TreeGrafter"/>
</dbReference>
<dbReference type="OrthoDB" id="40579at2759"/>
<feature type="domain" description="C2H2-type" evidence="6">
    <location>
        <begin position="5"/>
        <end position="32"/>
    </location>
</feature>
<evidence type="ECO:0000256" key="4">
    <source>
        <dbReference type="ARBA" id="ARBA00022833"/>
    </source>
</evidence>
<evidence type="ECO:0000313" key="7">
    <source>
        <dbReference type="EMBL" id="CAG9800243.1"/>
    </source>
</evidence>
<dbReference type="SMART" id="SM00355">
    <property type="entry name" value="ZnF_C2H2"/>
    <property type="match status" value="17"/>
</dbReference>
<feature type="domain" description="C2H2-type" evidence="6">
    <location>
        <begin position="624"/>
        <end position="651"/>
    </location>
</feature>
<dbReference type="PROSITE" id="PS00028">
    <property type="entry name" value="ZINC_FINGER_C2H2_1"/>
    <property type="match status" value="10"/>
</dbReference>
<sequence>MDNNVQCDICGSVFKDKSKLRKHIDKHRNLKCNVCGRNYLSSNNLKHHLKLHFDKNYFIICDICGRSVNKYKLKRHIERHDPNSRASKTDQNMTYSCRFCGLLFNKINNRTSHEKRIHKSKSDFGLENFKCNDCSSVFRTKEELRDHSFIHFSKKIHFCDFPGCNRYFKKGKLVTVHKRCHYEPQFKCLDCGSLFVQKAGLHKHQKGRCPMKKVVEPQTNEDLEKLATVAKEQFIKLKGRIAKTSNHDKINQILKTSSNELEAVNIKNERIDMTPEDWQYEFLDEAMLELTKIEESDHIFAERLSPKQDPECKETDLKTESAKLKEPKTVIKSINYVKLRRQNDFICDFCGLSNLKTKNDLQKHLLTHRKEIVRRKSVLYPCEESNCTEAFSNKSLLSQHKRGFHRIKTIERRKSDPFICDYCGKKYLARSSIVTHLLVTHKTIADFKCDKCCRKFKSHGNLIRHLRAVHLEQKQFGCEKCGAMFKEKYQLEVHVHNHDEPTECKLCGKMVSNIKVHLRHHASKSNNTIVKCPMCDKMIGKYQLIRHIKAVHEKQYQSDSNKINLKVYTCKDCGNFFSRRQELRQHEYINHSQSKIYECNVCGNFFKKLKLLNVHRFSHQPLNIACEVCNNVYARKGALWKHQKKHHPEFLLKKQN</sequence>
<evidence type="ECO:0000256" key="2">
    <source>
        <dbReference type="ARBA" id="ARBA00022737"/>
    </source>
</evidence>
<feature type="domain" description="C2H2-type" evidence="6">
    <location>
        <begin position="447"/>
        <end position="475"/>
    </location>
</feature>
<dbReference type="InterPro" id="IPR013087">
    <property type="entry name" value="Znf_C2H2_type"/>
</dbReference>
<reference evidence="7" key="1">
    <citation type="submission" date="2022-01" db="EMBL/GenBank/DDBJ databases">
        <authorList>
            <person name="King R."/>
        </authorList>
    </citation>
    <scope>NUCLEOTIDE SEQUENCE</scope>
</reference>
<reference evidence="7" key="2">
    <citation type="submission" date="2022-10" db="EMBL/GenBank/DDBJ databases">
        <authorList>
            <consortium name="ENA_rothamsted_submissions"/>
            <consortium name="culmorum"/>
            <person name="King R."/>
        </authorList>
    </citation>
    <scope>NUCLEOTIDE SEQUENCE</scope>
</reference>
<feature type="domain" description="C2H2-type" evidence="6">
    <location>
        <begin position="380"/>
        <end position="405"/>
    </location>
</feature>
<keyword evidence="2" id="KW-0677">Repeat</keyword>
<keyword evidence="1" id="KW-0479">Metal-binding</keyword>
<feature type="domain" description="C2H2-type" evidence="6">
    <location>
        <begin position="418"/>
        <end position="441"/>
    </location>
</feature>
<dbReference type="AlphaFoldDB" id="A0A9N9WNK5"/>
<accession>A0A9N9WNK5</accession>
<dbReference type="PANTHER" id="PTHR24379:SF127">
    <property type="entry name" value="BLOODY FINGERS-RELATED"/>
    <property type="match status" value="1"/>
</dbReference>
<keyword evidence="4" id="KW-0862">Zinc</keyword>
<keyword evidence="3 5" id="KW-0863">Zinc-finger</keyword>
<evidence type="ECO:0000256" key="5">
    <source>
        <dbReference type="PROSITE-ProRule" id="PRU00042"/>
    </source>
</evidence>
<feature type="domain" description="C2H2-type" evidence="6">
    <location>
        <begin position="129"/>
        <end position="156"/>
    </location>
</feature>
<dbReference type="GO" id="GO:0005634">
    <property type="term" value="C:nucleus"/>
    <property type="evidence" value="ECO:0007669"/>
    <property type="project" value="TreeGrafter"/>
</dbReference>
<dbReference type="InterPro" id="IPR036236">
    <property type="entry name" value="Znf_C2H2_sf"/>
</dbReference>
<keyword evidence="8" id="KW-1185">Reference proteome</keyword>
<evidence type="ECO:0000256" key="3">
    <source>
        <dbReference type="ARBA" id="ARBA00022771"/>
    </source>
</evidence>
<organism evidence="7 8">
    <name type="scientific">Chironomus riparius</name>
    <dbReference type="NCBI Taxonomy" id="315576"/>
    <lineage>
        <taxon>Eukaryota</taxon>
        <taxon>Metazoa</taxon>
        <taxon>Ecdysozoa</taxon>
        <taxon>Arthropoda</taxon>
        <taxon>Hexapoda</taxon>
        <taxon>Insecta</taxon>
        <taxon>Pterygota</taxon>
        <taxon>Neoptera</taxon>
        <taxon>Endopterygota</taxon>
        <taxon>Diptera</taxon>
        <taxon>Nematocera</taxon>
        <taxon>Chironomoidea</taxon>
        <taxon>Chironomidae</taxon>
        <taxon>Chironominae</taxon>
        <taxon>Chironomus</taxon>
    </lineage>
</organism>
<dbReference type="GO" id="GO:0000977">
    <property type="term" value="F:RNA polymerase II transcription regulatory region sequence-specific DNA binding"/>
    <property type="evidence" value="ECO:0007669"/>
    <property type="project" value="TreeGrafter"/>
</dbReference>
<feature type="domain" description="C2H2-type" evidence="6">
    <location>
        <begin position="597"/>
        <end position="619"/>
    </location>
</feature>
<dbReference type="Pfam" id="PF00096">
    <property type="entry name" value="zf-C2H2"/>
    <property type="match status" value="4"/>
</dbReference>
<dbReference type="Proteomes" id="UP001153620">
    <property type="component" value="Chromosome 1"/>
</dbReference>
<protein>
    <recommendedName>
        <fullName evidence="6">C2H2-type domain-containing protein</fullName>
    </recommendedName>
</protein>
<evidence type="ECO:0000313" key="8">
    <source>
        <dbReference type="Proteomes" id="UP001153620"/>
    </source>
</evidence>
<evidence type="ECO:0000256" key="1">
    <source>
        <dbReference type="ARBA" id="ARBA00022723"/>
    </source>
</evidence>
<dbReference type="GO" id="GO:0008270">
    <property type="term" value="F:zinc ion binding"/>
    <property type="evidence" value="ECO:0007669"/>
    <property type="project" value="UniProtKB-KW"/>
</dbReference>
<feature type="domain" description="C2H2-type" evidence="6">
    <location>
        <begin position="186"/>
        <end position="213"/>
    </location>
</feature>
<feature type="domain" description="C2H2-type" evidence="6">
    <location>
        <begin position="568"/>
        <end position="596"/>
    </location>
</feature>
<dbReference type="EMBL" id="OU895877">
    <property type="protein sequence ID" value="CAG9800243.1"/>
    <property type="molecule type" value="Genomic_DNA"/>
</dbReference>
<proteinExistence type="predicted"/>
<gene>
    <name evidence="7" type="ORF">CHIRRI_LOCUS3193</name>
</gene>
<feature type="domain" description="C2H2-type" evidence="6">
    <location>
        <begin position="30"/>
        <end position="57"/>
    </location>
</feature>
<evidence type="ECO:0000259" key="6">
    <source>
        <dbReference type="PROSITE" id="PS50157"/>
    </source>
</evidence>
<name>A0A9N9WNK5_9DIPT</name>